<proteinExistence type="predicted"/>
<name>A0AAE0GYF9_9CHLO</name>
<keyword evidence="3" id="KW-1185">Reference proteome</keyword>
<evidence type="ECO:0000313" key="3">
    <source>
        <dbReference type="Proteomes" id="UP001190700"/>
    </source>
</evidence>
<comment type="caution">
    <text evidence="2">The sequence shown here is derived from an EMBL/GenBank/DDBJ whole genome shotgun (WGS) entry which is preliminary data.</text>
</comment>
<dbReference type="Proteomes" id="UP001190700">
    <property type="component" value="Unassembled WGS sequence"/>
</dbReference>
<evidence type="ECO:0000313" key="2">
    <source>
        <dbReference type="EMBL" id="KAK3286705.1"/>
    </source>
</evidence>
<sequence length="110" mass="10809">MLQELRAVGDMIEALGERVGVNYTHAYFIPSDAGEQVPAGGAAALAAVVPAPAIPDSQAAAAPSPPPQLGGGAQPITATSPTDGEFPGVVSALHAASAGGDDLGYESDDK</sequence>
<organism evidence="2 3">
    <name type="scientific">Cymbomonas tetramitiformis</name>
    <dbReference type="NCBI Taxonomy" id="36881"/>
    <lineage>
        <taxon>Eukaryota</taxon>
        <taxon>Viridiplantae</taxon>
        <taxon>Chlorophyta</taxon>
        <taxon>Pyramimonadophyceae</taxon>
        <taxon>Pyramimonadales</taxon>
        <taxon>Pyramimonadaceae</taxon>
        <taxon>Cymbomonas</taxon>
    </lineage>
</organism>
<evidence type="ECO:0000256" key="1">
    <source>
        <dbReference type="SAM" id="MobiDB-lite"/>
    </source>
</evidence>
<gene>
    <name evidence="2" type="ORF">CYMTET_5748</name>
</gene>
<feature type="region of interest" description="Disordered" evidence="1">
    <location>
        <begin position="56"/>
        <end position="110"/>
    </location>
</feature>
<dbReference type="AlphaFoldDB" id="A0AAE0GYF9"/>
<reference evidence="2 3" key="1">
    <citation type="journal article" date="2015" name="Genome Biol. Evol.">
        <title>Comparative Genomics of a Bacterivorous Green Alga Reveals Evolutionary Causalities and Consequences of Phago-Mixotrophic Mode of Nutrition.</title>
        <authorList>
            <person name="Burns J.A."/>
            <person name="Paasch A."/>
            <person name="Narechania A."/>
            <person name="Kim E."/>
        </authorList>
    </citation>
    <scope>NUCLEOTIDE SEQUENCE [LARGE SCALE GENOMIC DNA]</scope>
    <source>
        <strain evidence="2 3">PLY_AMNH</strain>
    </source>
</reference>
<accession>A0AAE0GYF9</accession>
<dbReference type="EMBL" id="LGRX02001177">
    <property type="protein sequence ID" value="KAK3286705.1"/>
    <property type="molecule type" value="Genomic_DNA"/>
</dbReference>
<protein>
    <submittedName>
        <fullName evidence="2">Uncharacterized protein</fullName>
    </submittedName>
</protein>